<feature type="region of interest" description="Disordered" evidence="1">
    <location>
        <begin position="187"/>
        <end position="252"/>
    </location>
</feature>
<accession>A0ABZ1FHA4</accession>
<feature type="transmembrane region" description="Helical" evidence="2">
    <location>
        <begin position="277"/>
        <end position="297"/>
    </location>
</feature>
<evidence type="ECO:0000256" key="2">
    <source>
        <dbReference type="SAM" id="Phobius"/>
    </source>
</evidence>
<keyword evidence="2" id="KW-0812">Transmembrane</keyword>
<organism evidence="3 4">
    <name type="scientific">Streptomyces decoyicus</name>
    <dbReference type="NCBI Taxonomy" id="249567"/>
    <lineage>
        <taxon>Bacteria</taxon>
        <taxon>Bacillati</taxon>
        <taxon>Actinomycetota</taxon>
        <taxon>Actinomycetes</taxon>
        <taxon>Kitasatosporales</taxon>
        <taxon>Streptomycetaceae</taxon>
        <taxon>Streptomyces</taxon>
    </lineage>
</organism>
<dbReference type="SUPFAM" id="SSF50370">
    <property type="entry name" value="Ricin B-like lectins"/>
    <property type="match status" value="1"/>
</dbReference>
<keyword evidence="4" id="KW-1185">Reference proteome</keyword>
<reference evidence="3 4" key="1">
    <citation type="submission" date="2022-10" db="EMBL/GenBank/DDBJ databases">
        <title>The complete genomes of actinobacterial strains from the NBC collection.</title>
        <authorList>
            <person name="Joergensen T.S."/>
            <person name="Alvarez Arevalo M."/>
            <person name="Sterndorff E.B."/>
            <person name="Faurdal D."/>
            <person name="Vuksanovic O."/>
            <person name="Mourched A.-S."/>
            <person name="Charusanti P."/>
            <person name="Shaw S."/>
            <person name="Blin K."/>
            <person name="Weber T."/>
        </authorList>
    </citation>
    <scope>NUCLEOTIDE SEQUENCE [LARGE SCALE GENOMIC DNA]</scope>
    <source>
        <strain evidence="3 4">NBC 01774</strain>
    </source>
</reference>
<proteinExistence type="predicted"/>
<dbReference type="EMBL" id="CP109106">
    <property type="protein sequence ID" value="WSB69536.1"/>
    <property type="molecule type" value="Genomic_DNA"/>
</dbReference>
<evidence type="ECO:0000313" key="3">
    <source>
        <dbReference type="EMBL" id="WSB69536.1"/>
    </source>
</evidence>
<feature type="compositionally biased region" description="Low complexity" evidence="1">
    <location>
        <begin position="230"/>
        <end position="245"/>
    </location>
</feature>
<feature type="compositionally biased region" description="Polar residues" evidence="1">
    <location>
        <begin position="209"/>
        <end position="219"/>
    </location>
</feature>
<protein>
    <recommendedName>
        <fullName evidence="5">Ricin B lectin domain-containing protein</fullName>
    </recommendedName>
</protein>
<dbReference type="InterPro" id="IPR035992">
    <property type="entry name" value="Ricin_B-like_lectins"/>
</dbReference>
<name>A0ABZ1FHA4_9ACTN</name>
<feature type="region of interest" description="Disordered" evidence="1">
    <location>
        <begin position="17"/>
        <end position="45"/>
    </location>
</feature>
<gene>
    <name evidence="3" type="ORF">OG863_17140</name>
</gene>
<keyword evidence="2" id="KW-0472">Membrane</keyword>
<dbReference type="RefSeq" id="WP_326619058.1">
    <property type="nucleotide sequence ID" value="NZ_CP109106.1"/>
</dbReference>
<dbReference type="CDD" id="cd00161">
    <property type="entry name" value="beta-trefoil_Ricin-like"/>
    <property type="match status" value="1"/>
</dbReference>
<evidence type="ECO:0000256" key="1">
    <source>
        <dbReference type="SAM" id="MobiDB-lite"/>
    </source>
</evidence>
<sequence length="482" mass="50802">MQVLLPRRRLTELLPGRRDPASWSRHRASFSRHSALPQPAARGKHSCCPGQSGGVCPGHQAGNGALSGGPDSAPLPFFHLCATSERVDDDSLHPADLRSAEEFMAALRALKARSGLTLRQLESRAADRGDVLPRSTVADILRKQTLPRPDLVAALVRACGEQDRLAEWTGAWKRLACAVPIADTGPTDTGPAHAGPIVTGPTHAGLTDANANAGTSTGTYAGPDGDTDTRSGSGTDVDSDGGSTPSHERQMYPPVAGSALAPYAGQAAKSGLRRRPLVLVGVAVLAGAAVTGLLLAGDLTTSQSRATRAPDAARARLPEVLAVRSAGSWARIRPVRPAGLCLTAGRERSGRYRSEVAVQRPCTEPGPRTFLQPAAGDLTAIKWEHPVDKVMGCLTILDSGPARGLVEPQENCQSDKDTQLFRIERYSPTEQGYRLRRAQTDLCLGIRDGATEAGAEAVQEPCGAEPAQRFLVDLIPQTNGPD</sequence>
<evidence type="ECO:0000313" key="4">
    <source>
        <dbReference type="Proteomes" id="UP001344251"/>
    </source>
</evidence>
<dbReference type="Gene3D" id="2.80.10.50">
    <property type="match status" value="1"/>
</dbReference>
<evidence type="ECO:0008006" key="5">
    <source>
        <dbReference type="Google" id="ProtNLM"/>
    </source>
</evidence>
<keyword evidence="2" id="KW-1133">Transmembrane helix</keyword>
<dbReference type="Proteomes" id="UP001344251">
    <property type="component" value="Chromosome"/>
</dbReference>
<dbReference type="PROSITE" id="PS50231">
    <property type="entry name" value="RICIN_B_LECTIN"/>
    <property type="match status" value="1"/>
</dbReference>